<dbReference type="Proteomes" id="UP000321479">
    <property type="component" value="Chromosome"/>
</dbReference>
<dbReference type="Pfam" id="PF13302">
    <property type="entry name" value="Acetyltransf_3"/>
    <property type="match status" value="1"/>
</dbReference>
<dbReference type="SUPFAM" id="SSF55729">
    <property type="entry name" value="Acyl-CoA N-acyltransferases (Nat)"/>
    <property type="match status" value="1"/>
</dbReference>
<evidence type="ECO:0000313" key="2">
    <source>
        <dbReference type="EMBL" id="QEC61398.1"/>
    </source>
</evidence>
<accession>A0A5B8URC5</accession>
<protein>
    <submittedName>
        <fullName evidence="2">GNAT family N-acetyltransferase</fullName>
    </submittedName>
</protein>
<keyword evidence="3" id="KW-1185">Reference proteome</keyword>
<feature type="domain" description="N-acetyltransferase" evidence="1">
    <location>
        <begin position="19"/>
        <end position="175"/>
    </location>
</feature>
<dbReference type="OrthoDB" id="9811523at2"/>
<dbReference type="InterPro" id="IPR000182">
    <property type="entry name" value="GNAT_dom"/>
</dbReference>
<proteinExistence type="predicted"/>
<dbReference type="InterPro" id="IPR016181">
    <property type="entry name" value="Acyl_CoA_acyltransferase"/>
</dbReference>
<evidence type="ECO:0000313" key="3">
    <source>
        <dbReference type="Proteomes" id="UP000321479"/>
    </source>
</evidence>
<name>A0A5B8URC5_9SPHI</name>
<gene>
    <name evidence="2" type="ORF">FRZ54_01970</name>
</gene>
<dbReference type="KEGG" id="mgin:FRZ54_01970"/>
<dbReference type="Gene3D" id="3.40.630.30">
    <property type="match status" value="1"/>
</dbReference>
<dbReference type="GO" id="GO:0016747">
    <property type="term" value="F:acyltransferase activity, transferring groups other than amino-acyl groups"/>
    <property type="evidence" value="ECO:0007669"/>
    <property type="project" value="InterPro"/>
</dbReference>
<sequence length="175" mass="19747">MGTELKGNGFVIRGWKKGDQISLQKHADNPKISMYLLDRFPSPYTMEAASWWVDRLFDQPEPLLNFAITIGDKVIGGIGLEPREDVYRKTALLGYWLSEELWGKGIITEAVKLVTAYAFEKLDIIRIQAGVLSKNPASMRVLEKAEYVKEGISRNAVIKNGEVMDEHVYAMLKKG</sequence>
<evidence type="ECO:0000259" key="1">
    <source>
        <dbReference type="PROSITE" id="PS51186"/>
    </source>
</evidence>
<keyword evidence="2" id="KW-0808">Transferase</keyword>
<dbReference type="PROSITE" id="PS51186">
    <property type="entry name" value="GNAT"/>
    <property type="match status" value="1"/>
</dbReference>
<dbReference type="PANTHER" id="PTHR43328">
    <property type="entry name" value="ACETYLTRANSFERASE-RELATED"/>
    <property type="match status" value="1"/>
</dbReference>
<dbReference type="AlphaFoldDB" id="A0A5B8URC5"/>
<reference evidence="2 3" key="1">
    <citation type="journal article" date="2017" name="Curr. Microbiol.">
        <title>Mucilaginibacter ginsenosidivorans sp. nov., Isolated from Soil of Ginseng Field.</title>
        <authorList>
            <person name="Kim M.M."/>
            <person name="Siddiqi M.Z."/>
            <person name="Im W.T."/>
        </authorList>
    </citation>
    <scope>NUCLEOTIDE SEQUENCE [LARGE SCALE GENOMIC DNA]</scope>
    <source>
        <strain evidence="2 3">Gsoil 3017</strain>
    </source>
</reference>
<organism evidence="2 3">
    <name type="scientific">Mucilaginibacter ginsenosidivorans</name>
    <dbReference type="NCBI Taxonomy" id="398053"/>
    <lineage>
        <taxon>Bacteria</taxon>
        <taxon>Pseudomonadati</taxon>
        <taxon>Bacteroidota</taxon>
        <taxon>Sphingobacteriia</taxon>
        <taxon>Sphingobacteriales</taxon>
        <taxon>Sphingobacteriaceae</taxon>
        <taxon>Mucilaginibacter</taxon>
    </lineage>
</organism>
<dbReference type="RefSeq" id="WP_147029976.1">
    <property type="nucleotide sequence ID" value="NZ_CP042436.1"/>
</dbReference>
<dbReference type="EMBL" id="CP042436">
    <property type="protein sequence ID" value="QEC61398.1"/>
    <property type="molecule type" value="Genomic_DNA"/>
</dbReference>
<dbReference type="PANTHER" id="PTHR43328:SF1">
    <property type="entry name" value="N-ACETYLTRANSFERASE DOMAIN-CONTAINING PROTEIN"/>
    <property type="match status" value="1"/>
</dbReference>